<dbReference type="NCBIfam" id="TIGR02601">
    <property type="entry name" value="autotrns_rpt"/>
    <property type="match status" value="1"/>
</dbReference>
<dbReference type="AlphaFoldDB" id="A0A6J5EKW2"/>
<dbReference type="SMART" id="SM00869">
    <property type="entry name" value="Autotransporter"/>
    <property type="match status" value="1"/>
</dbReference>
<evidence type="ECO:0000259" key="2">
    <source>
        <dbReference type="PROSITE" id="PS51208"/>
    </source>
</evidence>
<dbReference type="CDD" id="cd01344">
    <property type="entry name" value="PL2_Passenger_AT"/>
    <property type="match status" value="1"/>
</dbReference>
<dbReference type="SUPFAM" id="SSF103515">
    <property type="entry name" value="Autotransporter"/>
    <property type="match status" value="1"/>
</dbReference>
<feature type="domain" description="Autotransporter" evidence="2">
    <location>
        <begin position="746"/>
        <end position="1027"/>
    </location>
</feature>
<evidence type="ECO:0000313" key="3">
    <source>
        <dbReference type="EMBL" id="CAB3767159.1"/>
    </source>
</evidence>
<dbReference type="InterPro" id="IPR051551">
    <property type="entry name" value="Autotransporter_adhesion"/>
</dbReference>
<dbReference type="InterPro" id="IPR006315">
    <property type="entry name" value="OM_autotransptr_brl_dom"/>
</dbReference>
<dbReference type="Gene3D" id="2.40.128.130">
    <property type="entry name" value="Autotransporter beta-domain"/>
    <property type="match status" value="1"/>
</dbReference>
<dbReference type="Proteomes" id="UP000494363">
    <property type="component" value="Unassembled WGS sequence"/>
</dbReference>
<dbReference type="GO" id="GO:0019867">
    <property type="term" value="C:outer membrane"/>
    <property type="evidence" value="ECO:0007669"/>
    <property type="project" value="InterPro"/>
</dbReference>
<dbReference type="EMBL" id="CADIKH010000032">
    <property type="protein sequence ID" value="CAB3767159.1"/>
    <property type="molecule type" value="Genomic_DNA"/>
</dbReference>
<dbReference type="PROSITE" id="PS51208">
    <property type="entry name" value="AUTOTRANSPORTER"/>
    <property type="match status" value="1"/>
</dbReference>
<dbReference type="InterPro" id="IPR013425">
    <property type="entry name" value="Autotrns_rpt"/>
</dbReference>
<dbReference type="Pfam" id="PF12951">
    <property type="entry name" value="PATR"/>
    <property type="match status" value="2"/>
</dbReference>
<evidence type="ECO:0000256" key="1">
    <source>
        <dbReference type="ARBA" id="ARBA00022729"/>
    </source>
</evidence>
<keyword evidence="4" id="KW-1185">Reference proteome</keyword>
<sequence length="1027" mass="102436">MNNRAQWLACRNLEEVVSVDETASGKGVRRTRKTSTGAPDRRAGRGAFFTLSCLALAVAGTLSRPVCAQAVVNSSTDLANAIRAANTSGVATVIELGSSFSAGTVLPAPTGSVTIDTGGFTLTGDVTSGAPITVLGNASFGLLTLDGTIVGGATAAGAASQGLRLQGPTSFVINNASITGGESASAAGVGVTVQSAGTFTNNGTIKGGTPTVAGSGADGVDASGATTLTNTGTILGGNNNGGTSSGIGVSMTNTGAALINSGTISGGSDPTGAAVGGVGVLTSGGTQPIVNTGTILGGNGAVAVVGINGNVSLINSGKIEAGSGQANAIQFTSPSTATMTLELDAGSVINGNVVANAGVTNTLILGGAANDVFDVALIGNTAQYQNFNVFEKTGTSTWALTGTGTTATPWTIGQGTLQIGNGGTSGSILGNVTDDATLAFNRSDVFTFDNVISGTGGVNQIGTGTTILTAANSYSGGTNVMAGTLAVGDAAHTNATIGSGLTTVSAGATLGGYGTVLGSVNNNGTIAAANALSAFASGNAGTFNIGGNLNNAGVVNLAAASGRIGNVLNVTGNYTGANGQVVLNTLLNQGGAASQTDRLVVGGNVSGTTAIKLNQSGSGARTVGDGIQLVQVNGTSAANSFHLAGPVQAGAFQYMLFQGGATDANDWYLRSQLAAQTTPTDTGGGTTAPATSAAASGPVAFRPAVVGYSMTPLLNADYGFTILGRLHERVGDVASVESAQAGQTGQAANSNGVWGRLGGQNLDADTSDRFSADERTFFAQFGKDWTLSRGANGGSTHAGATVTIGSSSADFDDSARSIAGLPTSTGSVETQAQSIGGYWTKYLPDGSYFDGVGQLTHYRNKYGDVFGDSGTQNGFGAGVSGEVGKPFALGSTAIAIEPQAQLLYQYLHLNRFDDGISEISSNTTNGLRGRLGFRLFRANLSNDSKTSSVTPYFTADVLHDFFSPGQTTIGGTSLDNELGKTWYELGVGVTGNSSKSSELYANVKYAHDFSGDYRRNVFAQVGYRFNW</sequence>
<keyword evidence="1" id="KW-0732">Signal</keyword>
<organism evidence="3 4">
    <name type="scientific">Paraburkholderia humisilvae</name>
    <dbReference type="NCBI Taxonomy" id="627669"/>
    <lineage>
        <taxon>Bacteria</taxon>
        <taxon>Pseudomonadati</taxon>
        <taxon>Pseudomonadota</taxon>
        <taxon>Betaproteobacteria</taxon>
        <taxon>Burkholderiales</taxon>
        <taxon>Burkholderiaceae</taxon>
        <taxon>Paraburkholderia</taxon>
    </lineage>
</organism>
<dbReference type="InterPro" id="IPR012332">
    <property type="entry name" value="Autotransporter_pectin_lyase_C"/>
</dbReference>
<dbReference type="NCBIfam" id="TIGR01414">
    <property type="entry name" value="autotrans_barl"/>
    <property type="match status" value="1"/>
</dbReference>
<reference evidence="3 4" key="1">
    <citation type="submission" date="2020-04" db="EMBL/GenBank/DDBJ databases">
        <authorList>
            <person name="De Canck E."/>
        </authorList>
    </citation>
    <scope>NUCLEOTIDE SEQUENCE [LARGE SCALE GENOMIC DNA]</scope>
    <source>
        <strain evidence="3 4">LMG 29542</strain>
    </source>
</reference>
<gene>
    <name evidence="3" type="ORF">LMG29542_05518</name>
</gene>
<dbReference type="PANTHER" id="PTHR35037:SF3">
    <property type="entry name" value="C-TERMINAL REGION OF AIDA-LIKE PROTEIN"/>
    <property type="match status" value="1"/>
</dbReference>
<dbReference type="InterPro" id="IPR005546">
    <property type="entry name" value="Autotransporte_beta"/>
</dbReference>
<dbReference type="PANTHER" id="PTHR35037">
    <property type="entry name" value="C-TERMINAL REGION OF AIDA-LIKE PROTEIN"/>
    <property type="match status" value="1"/>
</dbReference>
<dbReference type="Gene3D" id="2.160.20.20">
    <property type="match status" value="1"/>
</dbReference>
<proteinExistence type="predicted"/>
<evidence type="ECO:0000313" key="4">
    <source>
        <dbReference type="Proteomes" id="UP000494363"/>
    </source>
</evidence>
<dbReference type="Pfam" id="PF03797">
    <property type="entry name" value="Autotransporter"/>
    <property type="match status" value="1"/>
</dbReference>
<dbReference type="InterPro" id="IPR036709">
    <property type="entry name" value="Autotransporte_beta_dom_sf"/>
</dbReference>
<name>A0A6J5EKW2_9BURK</name>
<accession>A0A6J5EKW2</accession>
<dbReference type="InterPro" id="IPR011050">
    <property type="entry name" value="Pectin_lyase_fold/virulence"/>
</dbReference>
<dbReference type="SUPFAM" id="SSF51126">
    <property type="entry name" value="Pectin lyase-like"/>
    <property type="match status" value="1"/>
</dbReference>
<dbReference type="InterPro" id="IPR043990">
    <property type="entry name" value="AC_1"/>
</dbReference>
<dbReference type="Pfam" id="PF18883">
    <property type="entry name" value="AC_1"/>
    <property type="match status" value="1"/>
</dbReference>
<protein>
    <recommendedName>
        <fullName evidence="2">Autotransporter domain-containing protein</fullName>
    </recommendedName>
</protein>